<feature type="domain" description="SGNH hydrolase-type esterase" evidence="4">
    <location>
        <begin position="1"/>
        <end position="165"/>
    </location>
</feature>
<dbReference type="PATRIC" id="fig|874156.12.peg.732"/>
<dbReference type="PANTHER" id="PTHR43695:SF1">
    <property type="entry name" value="RHAMNOGALACTURONAN ACETYLESTERASE"/>
    <property type="match status" value="1"/>
</dbReference>
<reference evidence="5 6" key="1">
    <citation type="submission" date="2015-04" db="EMBL/GenBank/DDBJ databases">
        <title>The draft genome sequence of Erythrobacter marinus HWDM-33.</title>
        <authorList>
            <person name="Zhuang L."/>
            <person name="Liu Y."/>
            <person name="Shao Z."/>
        </authorList>
    </citation>
    <scope>NUCLEOTIDE SEQUENCE [LARGE SCALE GENOMIC DNA]</scope>
    <source>
        <strain evidence="5 6">HWDM-33</strain>
    </source>
</reference>
<comment type="similarity">
    <text evidence="1">Belongs to the 'GDSL' lipolytic enzyme family.</text>
</comment>
<accession>A0A0H0XRQ4</accession>
<dbReference type="Proteomes" id="UP000053455">
    <property type="component" value="Unassembled WGS sequence"/>
</dbReference>
<dbReference type="STRING" id="874156.GCA_001021555_00575"/>
<sequence length="182" mass="19805">MGDSNTGGSQRHDGSPFPDLIGRQLVDVTIVNMGRGGDTAKDGLRRWAAIGRADICFINFGTNDAAPRRWLGDRSPVSIAIYMQSLEQHVHHCSALGAKSVIVAPLPGGSRAIARRLEPYRTAARQVAIELETYFVDPSMAFDEVSDLAPLTEDALHLNQEGHELLASWIVTHVLTHVIRAS</sequence>
<keyword evidence="2" id="KW-0378">Hydrolase</keyword>
<dbReference type="PANTHER" id="PTHR43695">
    <property type="entry name" value="PUTATIVE (AFU_ORTHOLOGUE AFUA_2G17250)-RELATED"/>
    <property type="match status" value="1"/>
</dbReference>
<protein>
    <recommendedName>
        <fullName evidence="4">SGNH hydrolase-type esterase domain-containing protein</fullName>
    </recommendedName>
</protein>
<keyword evidence="6" id="KW-1185">Reference proteome</keyword>
<evidence type="ECO:0000256" key="1">
    <source>
        <dbReference type="ARBA" id="ARBA00008668"/>
    </source>
</evidence>
<gene>
    <name evidence="5" type="ORF">AAV99_03505</name>
</gene>
<comment type="caution">
    <text evidence="5">The sequence shown here is derived from an EMBL/GenBank/DDBJ whole genome shotgun (WGS) entry which is preliminary data.</text>
</comment>
<organism evidence="5 6">
    <name type="scientific">Aurantiacibacter marinus</name>
    <dbReference type="NCBI Taxonomy" id="874156"/>
    <lineage>
        <taxon>Bacteria</taxon>
        <taxon>Pseudomonadati</taxon>
        <taxon>Pseudomonadota</taxon>
        <taxon>Alphaproteobacteria</taxon>
        <taxon>Sphingomonadales</taxon>
        <taxon>Erythrobacteraceae</taxon>
        <taxon>Aurantiacibacter</taxon>
    </lineage>
</organism>
<dbReference type="InterPro" id="IPR013830">
    <property type="entry name" value="SGNH_hydro"/>
</dbReference>
<evidence type="ECO:0000259" key="4">
    <source>
        <dbReference type="Pfam" id="PF13472"/>
    </source>
</evidence>
<evidence type="ECO:0000256" key="2">
    <source>
        <dbReference type="ARBA" id="ARBA00022801"/>
    </source>
</evidence>
<dbReference type="Pfam" id="PF13472">
    <property type="entry name" value="Lipase_GDSL_2"/>
    <property type="match status" value="1"/>
</dbReference>
<evidence type="ECO:0000313" key="5">
    <source>
        <dbReference type="EMBL" id="KLI64632.1"/>
    </source>
</evidence>
<dbReference type="EMBL" id="LBHU01000001">
    <property type="protein sequence ID" value="KLI64632.1"/>
    <property type="molecule type" value="Genomic_DNA"/>
</dbReference>
<dbReference type="CDD" id="cd00229">
    <property type="entry name" value="SGNH_hydrolase"/>
    <property type="match status" value="1"/>
</dbReference>
<evidence type="ECO:0000313" key="6">
    <source>
        <dbReference type="Proteomes" id="UP000053455"/>
    </source>
</evidence>
<evidence type="ECO:0000256" key="3">
    <source>
        <dbReference type="SAM" id="MobiDB-lite"/>
    </source>
</evidence>
<dbReference type="SUPFAM" id="SSF52266">
    <property type="entry name" value="SGNH hydrolase"/>
    <property type="match status" value="1"/>
</dbReference>
<dbReference type="InterPro" id="IPR036514">
    <property type="entry name" value="SGNH_hydro_sf"/>
</dbReference>
<proteinExistence type="inferred from homology"/>
<dbReference type="Gene3D" id="3.40.50.1110">
    <property type="entry name" value="SGNH hydrolase"/>
    <property type="match status" value="1"/>
</dbReference>
<name>A0A0H0XRQ4_9SPHN</name>
<dbReference type="AlphaFoldDB" id="A0A0H0XRQ4"/>
<dbReference type="GO" id="GO:0016788">
    <property type="term" value="F:hydrolase activity, acting on ester bonds"/>
    <property type="evidence" value="ECO:0007669"/>
    <property type="project" value="UniProtKB-ARBA"/>
</dbReference>
<dbReference type="InterPro" id="IPR037459">
    <property type="entry name" value="RhgT-like"/>
</dbReference>
<feature type="region of interest" description="Disordered" evidence="3">
    <location>
        <begin position="1"/>
        <end position="20"/>
    </location>
</feature>